<keyword evidence="3" id="KW-1185">Reference proteome</keyword>
<protein>
    <submittedName>
        <fullName evidence="2">Uncharacterized protein</fullName>
    </submittedName>
</protein>
<reference evidence="2 3" key="1">
    <citation type="submission" date="2024-07" db="EMBL/GenBank/DDBJ databases">
        <title>Section-level genome sequencing and comparative genomics of Aspergillus sections Usti and Cavernicolus.</title>
        <authorList>
            <consortium name="Lawrence Berkeley National Laboratory"/>
            <person name="Nybo J.L."/>
            <person name="Vesth T.C."/>
            <person name="Theobald S."/>
            <person name="Frisvad J.C."/>
            <person name="Larsen T.O."/>
            <person name="Kjaerboelling I."/>
            <person name="Rothschild-Mancinelli K."/>
            <person name="Lyhne E.K."/>
            <person name="Kogle M.E."/>
            <person name="Barry K."/>
            <person name="Clum A."/>
            <person name="Na H."/>
            <person name="Ledsgaard L."/>
            <person name="Lin J."/>
            <person name="Lipzen A."/>
            <person name="Kuo A."/>
            <person name="Riley R."/>
            <person name="Mondo S."/>
            <person name="Labutti K."/>
            <person name="Haridas S."/>
            <person name="Pangalinan J."/>
            <person name="Salamov A.A."/>
            <person name="Simmons B.A."/>
            <person name="Magnuson J.K."/>
            <person name="Chen J."/>
            <person name="Drula E."/>
            <person name="Henrissat B."/>
            <person name="Wiebenga A."/>
            <person name="Lubbers R.J."/>
            <person name="Gomes A.C."/>
            <person name="Macurrencykelacurrency M.R."/>
            <person name="Stajich J."/>
            <person name="Grigoriev I.V."/>
            <person name="Mortensen U.H."/>
            <person name="De Vries R.P."/>
            <person name="Baker S.E."/>
            <person name="Andersen M.R."/>
        </authorList>
    </citation>
    <scope>NUCLEOTIDE SEQUENCE [LARGE SCALE GENOMIC DNA]</scope>
    <source>
        <strain evidence="2 3">CBS 449.75</strain>
    </source>
</reference>
<dbReference type="EMBL" id="JBFXLQ010000064">
    <property type="protein sequence ID" value="KAL2862618.1"/>
    <property type="molecule type" value="Genomic_DNA"/>
</dbReference>
<dbReference type="RefSeq" id="XP_070881597.1">
    <property type="nucleotide sequence ID" value="XM_071030318.1"/>
</dbReference>
<evidence type="ECO:0000313" key="2">
    <source>
        <dbReference type="EMBL" id="KAL2862618.1"/>
    </source>
</evidence>
<keyword evidence="1" id="KW-0472">Membrane</keyword>
<comment type="caution">
    <text evidence="2">The sequence shown here is derived from an EMBL/GenBank/DDBJ whole genome shotgun (WGS) entry which is preliminary data.</text>
</comment>
<evidence type="ECO:0000256" key="1">
    <source>
        <dbReference type="SAM" id="Phobius"/>
    </source>
</evidence>
<dbReference type="GeneID" id="98145390"/>
<proteinExistence type="predicted"/>
<dbReference type="Proteomes" id="UP001610432">
    <property type="component" value="Unassembled WGS sequence"/>
</dbReference>
<accession>A0ABR4LGP8</accession>
<sequence length="174" mass="19398">MVHKPLPSRPSQVAAVAGRAILRSNKRQQWAVIASGILEALEGFIQSYIHRISHQAYLNTLERERAACREQATPSTADSSPSTVSFLRCIHKIRKTVLQRLAVLVRRMLRQGRTSSRLQECRSTHNALDILRRLVRLSLRLARPLRIFGIPLALLRGFGSLVLSLVSLASAGFG</sequence>
<gene>
    <name evidence="2" type="ORF">BJX67DRAFT_365884</name>
</gene>
<organism evidence="2 3">
    <name type="scientific">Aspergillus lucknowensis</name>
    <dbReference type="NCBI Taxonomy" id="176173"/>
    <lineage>
        <taxon>Eukaryota</taxon>
        <taxon>Fungi</taxon>
        <taxon>Dikarya</taxon>
        <taxon>Ascomycota</taxon>
        <taxon>Pezizomycotina</taxon>
        <taxon>Eurotiomycetes</taxon>
        <taxon>Eurotiomycetidae</taxon>
        <taxon>Eurotiales</taxon>
        <taxon>Aspergillaceae</taxon>
        <taxon>Aspergillus</taxon>
        <taxon>Aspergillus subgen. Nidulantes</taxon>
    </lineage>
</organism>
<evidence type="ECO:0000313" key="3">
    <source>
        <dbReference type="Proteomes" id="UP001610432"/>
    </source>
</evidence>
<feature type="transmembrane region" description="Helical" evidence="1">
    <location>
        <begin position="147"/>
        <end position="173"/>
    </location>
</feature>
<keyword evidence="1" id="KW-1133">Transmembrane helix</keyword>
<name>A0ABR4LGP8_9EURO</name>
<keyword evidence="1" id="KW-0812">Transmembrane</keyword>